<gene>
    <name evidence="2" type="ORF">WJX84_003850</name>
</gene>
<feature type="region of interest" description="Disordered" evidence="1">
    <location>
        <begin position="62"/>
        <end position="84"/>
    </location>
</feature>
<keyword evidence="3" id="KW-1185">Reference proteome</keyword>
<sequence>MAPTGTRAGSRQRNPPVSPADAALREALGERQATEQQEPKGVPHGRLDTAWLYVSPHSLHRALPLQGGTQPEQLNPPRQARLQG</sequence>
<dbReference type="AlphaFoldDB" id="A0AAW1RER7"/>
<feature type="compositionally biased region" description="Basic and acidic residues" evidence="1">
    <location>
        <begin position="23"/>
        <end position="33"/>
    </location>
</feature>
<evidence type="ECO:0000313" key="3">
    <source>
        <dbReference type="Proteomes" id="UP001485043"/>
    </source>
</evidence>
<reference evidence="2 3" key="1">
    <citation type="journal article" date="2024" name="Nat. Commun.">
        <title>Phylogenomics reveals the evolutionary origins of lichenization in chlorophyte algae.</title>
        <authorList>
            <person name="Puginier C."/>
            <person name="Libourel C."/>
            <person name="Otte J."/>
            <person name="Skaloud P."/>
            <person name="Haon M."/>
            <person name="Grisel S."/>
            <person name="Petersen M."/>
            <person name="Berrin J.G."/>
            <person name="Delaux P.M."/>
            <person name="Dal Grande F."/>
            <person name="Keller J."/>
        </authorList>
    </citation>
    <scope>NUCLEOTIDE SEQUENCE [LARGE SCALE GENOMIC DNA]</scope>
    <source>
        <strain evidence="2 3">SAG 2523</strain>
    </source>
</reference>
<evidence type="ECO:0000313" key="2">
    <source>
        <dbReference type="EMBL" id="KAK9832026.1"/>
    </source>
</evidence>
<accession>A0AAW1RER7</accession>
<dbReference type="Proteomes" id="UP001485043">
    <property type="component" value="Unassembled WGS sequence"/>
</dbReference>
<feature type="region of interest" description="Disordered" evidence="1">
    <location>
        <begin position="1"/>
        <end position="47"/>
    </location>
</feature>
<proteinExistence type="predicted"/>
<dbReference type="EMBL" id="JALJOV010002259">
    <property type="protein sequence ID" value="KAK9832026.1"/>
    <property type="molecule type" value="Genomic_DNA"/>
</dbReference>
<organism evidence="2 3">
    <name type="scientific">Apatococcus fuscideae</name>
    <dbReference type="NCBI Taxonomy" id="2026836"/>
    <lineage>
        <taxon>Eukaryota</taxon>
        <taxon>Viridiplantae</taxon>
        <taxon>Chlorophyta</taxon>
        <taxon>core chlorophytes</taxon>
        <taxon>Trebouxiophyceae</taxon>
        <taxon>Chlorellales</taxon>
        <taxon>Chlorellaceae</taxon>
        <taxon>Apatococcus</taxon>
    </lineage>
</organism>
<comment type="caution">
    <text evidence="2">The sequence shown here is derived from an EMBL/GenBank/DDBJ whole genome shotgun (WGS) entry which is preliminary data.</text>
</comment>
<evidence type="ECO:0000256" key="1">
    <source>
        <dbReference type="SAM" id="MobiDB-lite"/>
    </source>
</evidence>
<name>A0AAW1RER7_9CHLO</name>
<protein>
    <submittedName>
        <fullName evidence="2">Uncharacterized protein</fullName>
    </submittedName>
</protein>